<accession>A0A1H9AVU3</accession>
<dbReference type="RefSeq" id="WP_074640571.1">
    <property type="nucleotide sequence ID" value="NZ_FOFU01000001.1"/>
</dbReference>
<reference evidence="1 2" key="1">
    <citation type="submission" date="2016-10" db="EMBL/GenBank/DDBJ databases">
        <authorList>
            <person name="de Groot N.N."/>
        </authorList>
    </citation>
    <scope>NUCLEOTIDE SEQUENCE [LARGE SCALE GENOMIC DNA]</scope>
    <source>
        <strain evidence="1 2">B25</strain>
    </source>
</reference>
<protein>
    <submittedName>
        <fullName evidence="1">Uncharacterized protein</fullName>
    </submittedName>
</protein>
<keyword evidence="2" id="KW-1185">Reference proteome</keyword>
<name>A0A1H9AVU3_9SPIR</name>
<dbReference type="EMBL" id="FOFU01000001">
    <property type="protein sequence ID" value="SEP80904.1"/>
    <property type="molecule type" value="Genomic_DNA"/>
</dbReference>
<organism evidence="1 2">
    <name type="scientific">Treponema bryantii</name>
    <dbReference type="NCBI Taxonomy" id="163"/>
    <lineage>
        <taxon>Bacteria</taxon>
        <taxon>Pseudomonadati</taxon>
        <taxon>Spirochaetota</taxon>
        <taxon>Spirochaetia</taxon>
        <taxon>Spirochaetales</taxon>
        <taxon>Treponemataceae</taxon>
        <taxon>Treponema</taxon>
    </lineage>
</organism>
<dbReference type="OrthoDB" id="1200911at2"/>
<sequence>MKLKDLTPDLFDDGIPTIVEGNMNVEHSQRLKPAYEKKGLVCQVLFVNQKEDVERVIIGGFQEQSYCEEYVFEVKQTQEELATSCLPQPNVRGELPPDHPRPSMAEMSEFKAYIARNYWKSSSTMKDFCPHQYIINYPCWKKKEDGKCSGFCDSCKKNRAEFERWAMFIRKYGERQKMLKTVYTVLCVDDMQYWTMGDPMNTTWVMNRGLIDDPKRMPKIYWLDRI</sequence>
<proteinExistence type="predicted"/>
<gene>
    <name evidence="1" type="ORF">SAMN04487977_101490</name>
</gene>
<evidence type="ECO:0000313" key="2">
    <source>
        <dbReference type="Proteomes" id="UP000182360"/>
    </source>
</evidence>
<evidence type="ECO:0000313" key="1">
    <source>
        <dbReference type="EMBL" id="SEP80904.1"/>
    </source>
</evidence>
<dbReference type="AlphaFoldDB" id="A0A1H9AVU3"/>
<dbReference type="Proteomes" id="UP000182360">
    <property type="component" value="Unassembled WGS sequence"/>
</dbReference>